<comment type="caution">
    <text evidence="2">The sequence shown here is derived from an EMBL/GenBank/DDBJ whole genome shotgun (WGS) entry which is preliminary data.</text>
</comment>
<protein>
    <submittedName>
        <fullName evidence="2">Uncharacterized protein</fullName>
    </submittedName>
</protein>
<reference evidence="2 3" key="1">
    <citation type="journal article" date="2023" name="Genes (Basel)">
        <title>Chromosome-Level Genome Assembly and Circadian Gene Repertoire of the Patagonia Blennie Eleginops maclovinus-The Closest Ancestral Proxy of Antarctic Cryonotothenioids.</title>
        <authorList>
            <person name="Cheng C.C."/>
            <person name="Rivera-Colon A.G."/>
            <person name="Minhas B.F."/>
            <person name="Wilson L."/>
            <person name="Rayamajhi N."/>
            <person name="Vargas-Chacoff L."/>
            <person name="Catchen J.M."/>
        </authorList>
    </citation>
    <scope>NUCLEOTIDE SEQUENCE [LARGE SCALE GENOMIC DNA]</scope>
    <source>
        <strain evidence="2">JMC-PN-2008</strain>
    </source>
</reference>
<gene>
    <name evidence="2" type="ORF">PBY51_017519</name>
</gene>
<sequence length="128" mass="13773">MSKDNRGGRGGLKEPVPWTPLHPKWFVTASLPLSSNCIQEQVTSYCVPLIKLKHGWMDGLIDGGGALPSPPPSTSTDEEHSLLCSLLITEHHMALAANYESEPAFASETGQEVKRGGGLGYRKESGTK</sequence>
<evidence type="ECO:0000313" key="2">
    <source>
        <dbReference type="EMBL" id="KAK5862089.1"/>
    </source>
</evidence>
<feature type="region of interest" description="Disordered" evidence="1">
    <location>
        <begin position="104"/>
        <end position="128"/>
    </location>
</feature>
<proteinExistence type="predicted"/>
<name>A0AAN7XJV6_ELEMC</name>
<organism evidence="2 3">
    <name type="scientific">Eleginops maclovinus</name>
    <name type="common">Patagonian blennie</name>
    <name type="synonym">Eleginus maclovinus</name>
    <dbReference type="NCBI Taxonomy" id="56733"/>
    <lineage>
        <taxon>Eukaryota</taxon>
        <taxon>Metazoa</taxon>
        <taxon>Chordata</taxon>
        <taxon>Craniata</taxon>
        <taxon>Vertebrata</taxon>
        <taxon>Euteleostomi</taxon>
        <taxon>Actinopterygii</taxon>
        <taxon>Neopterygii</taxon>
        <taxon>Teleostei</taxon>
        <taxon>Neoteleostei</taxon>
        <taxon>Acanthomorphata</taxon>
        <taxon>Eupercaria</taxon>
        <taxon>Perciformes</taxon>
        <taxon>Notothenioidei</taxon>
        <taxon>Eleginopidae</taxon>
        <taxon>Eleginops</taxon>
    </lineage>
</organism>
<reference evidence="2 3" key="2">
    <citation type="journal article" date="2023" name="Mol. Biol. Evol.">
        <title>Genomics of Secondarily Temperate Adaptation in the Only Non-Antarctic Icefish.</title>
        <authorList>
            <person name="Rivera-Colon A.G."/>
            <person name="Rayamajhi N."/>
            <person name="Minhas B.F."/>
            <person name="Madrigal G."/>
            <person name="Bilyk K.T."/>
            <person name="Yoon V."/>
            <person name="Hune M."/>
            <person name="Gregory S."/>
            <person name="Cheng C.H.C."/>
            <person name="Catchen J.M."/>
        </authorList>
    </citation>
    <scope>NUCLEOTIDE SEQUENCE [LARGE SCALE GENOMIC DNA]</scope>
    <source>
        <strain evidence="2">JMC-PN-2008</strain>
    </source>
</reference>
<dbReference type="EMBL" id="JAUZQC010000012">
    <property type="protein sequence ID" value="KAK5862089.1"/>
    <property type="molecule type" value="Genomic_DNA"/>
</dbReference>
<evidence type="ECO:0000256" key="1">
    <source>
        <dbReference type="SAM" id="MobiDB-lite"/>
    </source>
</evidence>
<dbReference type="Proteomes" id="UP001346869">
    <property type="component" value="Unassembled WGS sequence"/>
</dbReference>
<dbReference type="AlphaFoldDB" id="A0AAN7XJV6"/>
<keyword evidence="3" id="KW-1185">Reference proteome</keyword>
<accession>A0AAN7XJV6</accession>
<evidence type="ECO:0000313" key="3">
    <source>
        <dbReference type="Proteomes" id="UP001346869"/>
    </source>
</evidence>
<feature type="compositionally biased region" description="Basic and acidic residues" evidence="1">
    <location>
        <begin position="111"/>
        <end position="128"/>
    </location>
</feature>